<sequence>MTRIAVVLLSAVVVTGQSPVPSEQLLRKTCTHSGKCGYKLPPCCAPKICTELVKTDNGVDKVIYRCRRAHDKAEVSPPPPTPPFSPIVEAPSPPPPSPPPAKSPPAKVPVPPGVVTPPGAKCIPPFAECFKEPKKDDLLCCEGAICKPHRQAKKVVYKCAPPPPKVIKIVCIDKKYVKCTTDKADLSYAPCCEPKVCKEVSAGKYRCAYP</sequence>
<feature type="compositionally biased region" description="Pro residues" evidence="1">
    <location>
        <begin position="76"/>
        <end position="110"/>
    </location>
</feature>
<reference evidence="3" key="1">
    <citation type="submission" date="2021-05" db="EMBL/GenBank/DDBJ databases">
        <title>The genome of the haptophyte Pavlova lutheri (Diacronema luteri, Pavlovales) - a model for lipid biosynthesis in eukaryotic algae.</title>
        <authorList>
            <person name="Hulatt C.J."/>
            <person name="Posewitz M.C."/>
        </authorList>
    </citation>
    <scope>NUCLEOTIDE SEQUENCE</scope>
    <source>
        <strain evidence="3">NIVA-4/92</strain>
    </source>
</reference>
<feature type="region of interest" description="Disordered" evidence="1">
    <location>
        <begin position="72"/>
        <end position="110"/>
    </location>
</feature>
<keyword evidence="4" id="KW-1185">Reference proteome</keyword>
<dbReference type="Proteomes" id="UP000751190">
    <property type="component" value="Unassembled WGS sequence"/>
</dbReference>
<accession>A0A8J5XC45</accession>
<evidence type="ECO:0000256" key="2">
    <source>
        <dbReference type="SAM" id="SignalP"/>
    </source>
</evidence>
<keyword evidence="2" id="KW-0732">Signal</keyword>
<gene>
    <name evidence="3" type="ORF">KFE25_012646</name>
</gene>
<comment type="caution">
    <text evidence="3">The sequence shown here is derived from an EMBL/GenBank/DDBJ whole genome shotgun (WGS) entry which is preliminary data.</text>
</comment>
<protein>
    <submittedName>
        <fullName evidence="3">Uncharacterized protein</fullName>
    </submittedName>
</protein>
<dbReference type="AlphaFoldDB" id="A0A8J5XC45"/>
<evidence type="ECO:0000313" key="4">
    <source>
        <dbReference type="Proteomes" id="UP000751190"/>
    </source>
</evidence>
<evidence type="ECO:0000256" key="1">
    <source>
        <dbReference type="SAM" id="MobiDB-lite"/>
    </source>
</evidence>
<proteinExistence type="predicted"/>
<organism evidence="3 4">
    <name type="scientific">Diacronema lutheri</name>
    <name type="common">Unicellular marine alga</name>
    <name type="synonym">Monochrysis lutheri</name>
    <dbReference type="NCBI Taxonomy" id="2081491"/>
    <lineage>
        <taxon>Eukaryota</taxon>
        <taxon>Haptista</taxon>
        <taxon>Haptophyta</taxon>
        <taxon>Pavlovophyceae</taxon>
        <taxon>Pavlovales</taxon>
        <taxon>Pavlovaceae</taxon>
        <taxon>Diacronema</taxon>
    </lineage>
</organism>
<dbReference type="EMBL" id="JAGTXO010000059">
    <property type="protein sequence ID" value="KAG8457975.1"/>
    <property type="molecule type" value="Genomic_DNA"/>
</dbReference>
<feature type="chain" id="PRO_5035162814" evidence="2">
    <location>
        <begin position="17"/>
        <end position="210"/>
    </location>
</feature>
<name>A0A8J5XC45_DIALT</name>
<evidence type="ECO:0000313" key="3">
    <source>
        <dbReference type="EMBL" id="KAG8457975.1"/>
    </source>
</evidence>
<feature type="signal peptide" evidence="2">
    <location>
        <begin position="1"/>
        <end position="16"/>
    </location>
</feature>